<protein>
    <submittedName>
        <fullName evidence="2">Class I SAM-dependent methyltransferase</fullName>
        <ecNumber evidence="2">2.1.-.-</ecNumber>
    </submittedName>
</protein>
<keyword evidence="2" id="KW-0808">Transferase</keyword>
<evidence type="ECO:0000313" key="2">
    <source>
        <dbReference type="EMBL" id="MFC3448681.1"/>
    </source>
</evidence>
<evidence type="ECO:0000259" key="1">
    <source>
        <dbReference type="Pfam" id="PF08242"/>
    </source>
</evidence>
<dbReference type="GO" id="GO:0008168">
    <property type="term" value="F:methyltransferase activity"/>
    <property type="evidence" value="ECO:0007669"/>
    <property type="project" value="UniProtKB-KW"/>
</dbReference>
<dbReference type="Pfam" id="PF08242">
    <property type="entry name" value="Methyltransf_12"/>
    <property type="match status" value="1"/>
</dbReference>
<dbReference type="EC" id="2.1.-.-" evidence="2"/>
<dbReference type="PIRSF" id="PIRSF011491">
    <property type="entry name" value="Mtase_YbcY_prd"/>
    <property type="match status" value="1"/>
</dbReference>
<dbReference type="CDD" id="cd02440">
    <property type="entry name" value="AdoMet_MTases"/>
    <property type="match status" value="1"/>
</dbReference>
<feature type="domain" description="Methyltransferase type 12" evidence="1">
    <location>
        <begin position="62"/>
        <end position="160"/>
    </location>
</feature>
<comment type="caution">
    <text evidence="2">The sequence shown here is derived from an EMBL/GenBank/DDBJ whole genome shotgun (WGS) entry which is preliminary data.</text>
</comment>
<dbReference type="InterPro" id="IPR029063">
    <property type="entry name" value="SAM-dependent_MTases_sf"/>
</dbReference>
<proteinExistence type="predicted"/>
<dbReference type="InterPro" id="IPR016584">
    <property type="entry name" value="MeTrfase_VrtF"/>
</dbReference>
<keyword evidence="3" id="KW-1185">Reference proteome</keyword>
<dbReference type="Proteomes" id="UP001595645">
    <property type="component" value="Unassembled WGS sequence"/>
</dbReference>
<dbReference type="Gene3D" id="3.40.50.150">
    <property type="entry name" value="Vaccinia Virus protein VP39"/>
    <property type="match status" value="1"/>
</dbReference>
<name>A0ABV7NT45_9PSEU</name>
<reference evidence="3" key="1">
    <citation type="journal article" date="2019" name="Int. J. Syst. Evol. Microbiol.">
        <title>The Global Catalogue of Microorganisms (GCM) 10K type strain sequencing project: providing services to taxonomists for standard genome sequencing and annotation.</title>
        <authorList>
            <consortium name="The Broad Institute Genomics Platform"/>
            <consortium name="The Broad Institute Genome Sequencing Center for Infectious Disease"/>
            <person name="Wu L."/>
            <person name="Ma J."/>
        </authorList>
    </citation>
    <scope>NUCLEOTIDE SEQUENCE [LARGE SCALE GENOMIC DNA]</scope>
    <source>
        <strain evidence="3">CGMCC 4.7676</strain>
    </source>
</reference>
<evidence type="ECO:0000313" key="3">
    <source>
        <dbReference type="Proteomes" id="UP001595645"/>
    </source>
</evidence>
<dbReference type="GO" id="GO:0032259">
    <property type="term" value="P:methylation"/>
    <property type="evidence" value="ECO:0007669"/>
    <property type="project" value="UniProtKB-KW"/>
</dbReference>
<keyword evidence="2" id="KW-0489">Methyltransferase</keyword>
<gene>
    <name evidence="2" type="ORF">ACFOSH_04475</name>
</gene>
<sequence length="226" mass="25046">MTGGTAEPRTDEVLAGAAVYSRKPILAAYDLWVLGFVCSRVWRCPNTNMKRLYDRNVEARHLDLGPGTGFFLDKAKFPVADPSIVLLDLNEDALRRTGARLARYRPEAYRRDVFEPLDLGEARFGSVGLNFLLHCLPGSMEHKATVFDQVLPYVEPGGRIFGSTVLARGVEHGKLAPKALESLNGDGVMNNLEDSFEELDAQLAARFSRYRLWAQGSVGLFEVTVV</sequence>
<dbReference type="InterPro" id="IPR013217">
    <property type="entry name" value="Methyltransf_12"/>
</dbReference>
<organism evidence="2 3">
    <name type="scientific">Amycolatopsis speibonae</name>
    <dbReference type="NCBI Taxonomy" id="1450224"/>
    <lineage>
        <taxon>Bacteria</taxon>
        <taxon>Bacillati</taxon>
        <taxon>Actinomycetota</taxon>
        <taxon>Actinomycetes</taxon>
        <taxon>Pseudonocardiales</taxon>
        <taxon>Pseudonocardiaceae</taxon>
        <taxon>Amycolatopsis</taxon>
    </lineage>
</organism>
<dbReference type="SUPFAM" id="SSF53335">
    <property type="entry name" value="S-adenosyl-L-methionine-dependent methyltransferases"/>
    <property type="match status" value="1"/>
</dbReference>
<dbReference type="RefSeq" id="WP_378237356.1">
    <property type="nucleotide sequence ID" value="NZ_JBHRWK010000009.1"/>
</dbReference>
<dbReference type="EMBL" id="JBHRWK010000009">
    <property type="protein sequence ID" value="MFC3448681.1"/>
    <property type="molecule type" value="Genomic_DNA"/>
</dbReference>
<accession>A0ABV7NT45</accession>